<reference evidence="2" key="1">
    <citation type="submission" date="2020-08" db="EMBL/GenBank/DDBJ databases">
        <title>Multicomponent nature underlies the extraordinary mechanical properties of spider dragline silk.</title>
        <authorList>
            <person name="Kono N."/>
            <person name="Nakamura H."/>
            <person name="Mori M."/>
            <person name="Yoshida Y."/>
            <person name="Ohtoshi R."/>
            <person name="Malay A.D."/>
            <person name="Moran D.A.P."/>
            <person name="Tomita M."/>
            <person name="Numata K."/>
            <person name="Arakawa K."/>
        </authorList>
    </citation>
    <scope>NUCLEOTIDE SEQUENCE</scope>
</reference>
<sequence length="107" mass="12441">MEVRYSCRAIRTICYLIELDDGCIIKRYFYQLCQVERQLPQSQFEPLPIINKLVTFNDYIDTREIPDRSITSSFFQTKTARDVTSNPSLNLTARPNVSPGQTEISEE</sequence>
<organism evidence="2 3">
    <name type="scientific">Nephila pilipes</name>
    <name type="common">Giant wood spider</name>
    <name type="synonym">Nephila maculata</name>
    <dbReference type="NCBI Taxonomy" id="299642"/>
    <lineage>
        <taxon>Eukaryota</taxon>
        <taxon>Metazoa</taxon>
        <taxon>Ecdysozoa</taxon>
        <taxon>Arthropoda</taxon>
        <taxon>Chelicerata</taxon>
        <taxon>Arachnida</taxon>
        <taxon>Araneae</taxon>
        <taxon>Araneomorphae</taxon>
        <taxon>Entelegynae</taxon>
        <taxon>Araneoidea</taxon>
        <taxon>Nephilidae</taxon>
        <taxon>Nephila</taxon>
    </lineage>
</organism>
<gene>
    <name evidence="2" type="ORF">NPIL_521871</name>
</gene>
<feature type="region of interest" description="Disordered" evidence="1">
    <location>
        <begin position="81"/>
        <end position="107"/>
    </location>
</feature>
<dbReference type="Proteomes" id="UP000887013">
    <property type="component" value="Unassembled WGS sequence"/>
</dbReference>
<accession>A0A8X6T9D6</accession>
<dbReference type="AlphaFoldDB" id="A0A8X6T9D6"/>
<keyword evidence="3" id="KW-1185">Reference proteome</keyword>
<comment type="caution">
    <text evidence="2">The sequence shown here is derived from an EMBL/GenBank/DDBJ whole genome shotgun (WGS) entry which is preliminary data.</text>
</comment>
<protein>
    <submittedName>
        <fullName evidence="2">Uncharacterized protein</fullName>
    </submittedName>
</protein>
<dbReference type="EMBL" id="BMAW01098781">
    <property type="protein sequence ID" value="GFS86533.1"/>
    <property type="molecule type" value="Genomic_DNA"/>
</dbReference>
<proteinExistence type="predicted"/>
<evidence type="ECO:0000313" key="3">
    <source>
        <dbReference type="Proteomes" id="UP000887013"/>
    </source>
</evidence>
<evidence type="ECO:0000313" key="2">
    <source>
        <dbReference type="EMBL" id="GFS86533.1"/>
    </source>
</evidence>
<evidence type="ECO:0000256" key="1">
    <source>
        <dbReference type="SAM" id="MobiDB-lite"/>
    </source>
</evidence>
<name>A0A8X6T9D6_NEPPI</name>